<protein>
    <recommendedName>
        <fullName evidence="4">Pentatricopeptide repeat protein</fullName>
    </recommendedName>
</protein>
<evidence type="ECO:0000313" key="3">
    <source>
        <dbReference type="Proteomes" id="UP000756921"/>
    </source>
</evidence>
<dbReference type="PANTHER" id="PTHR47934:SF6">
    <property type="entry name" value="MITOCHONDRIAL GROUP I INTRON SPLICING FACTOR CCM1-RELATED"/>
    <property type="match status" value="1"/>
</dbReference>
<dbReference type="PANTHER" id="PTHR47934">
    <property type="entry name" value="PENTATRICOPEPTIDE REPEAT-CONTAINING PROTEIN PET309, MITOCHONDRIAL"/>
    <property type="match status" value="1"/>
</dbReference>
<reference evidence="2" key="1">
    <citation type="journal article" date="2020" name="Mol. Plant Microbe Interact.">
        <title>Genome Sequence of the Biocontrol Agent Coniothyrium minitans strain Conio (IMI 134523).</title>
        <authorList>
            <person name="Patel D."/>
            <person name="Shittu T.A."/>
            <person name="Baroncelli R."/>
            <person name="Muthumeenakshi S."/>
            <person name="Osborne T.H."/>
            <person name="Janganan T.K."/>
            <person name="Sreenivasaprasad S."/>
        </authorList>
    </citation>
    <scope>NUCLEOTIDE SEQUENCE</scope>
    <source>
        <strain evidence="2">Conio</strain>
    </source>
</reference>
<dbReference type="OrthoDB" id="185373at2759"/>
<feature type="non-terminal residue" evidence="2">
    <location>
        <position position="1"/>
    </location>
</feature>
<name>A0A9P6KJC0_9PLEO</name>
<keyword evidence="3" id="KW-1185">Reference proteome</keyword>
<dbReference type="Gene3D" id="1.25.40.10">
    <property type="entry name" value="Tetratricopeptide repeat domain"/>
    <property type="match status" value="1"/>
</dbReference>
<gene>
    <name evidence="2" type="ORF">PMIN01_13662</name>
</gene>
<dbReference type="Proteomes" id="UP000756921">
    <property type="component" value="Unassembled WGS sequence"/>
</dbReference>
<feature type="region of interest" description="Disordered" evidence="1">
    <location>
        <begin position="272"/>
        <end position="325"/>
    </location>
</feature>
<evidence type="ECO:0000256" key="1">
    <source>
        <dbReference type="SAM" id="MobiDB-lite"/>
    </source>
</evidence>
<dbReference type="GO" id="GO:0003729">
    <property type="term" value="F:mRNA binding"/>
    <property type="evidence" value="ECO:0007669"/>
    <property type="project" value="TreeGrafter"/>
</dbReference>
<feature type="compositionally biased region" description="Polar residues" evidence="1">
    <location>
        <begin position="272"/>
        <end position="282"/>
    </location>
</feature>
<comment type="caution">
    <text evidence="2">The sequence shown here is derived from an EMBL/GenBank/DDBJ whole genome shotgun (WGS) entry which is preliminary data.</text>
</comment>
<feature type="region of interest" description="Disordered" evidence="1">
    <location>
        <begin position="225"/>
        <end position="247"/>
    </location>
</feature>
<evidence type="ECO:0008006" key="4">
    <source>
        <dbReference type="Google" id="ProtNLM"/>
    </source>
</evidence>
<dbReference type="GO" id="GO:0006396">
    <property type="term" value="P:RNA processing"/>
    <property type="evidence" value="ECO:0007669"/>
    <property type="project" value="TreeGrafter"/>
</dbReference>
<dbReference type="AlphaFoldDB" id="A0A9P6KJC0"/>
<feature type="region of interest" description="Disordered" evidence="1">
    <location>
        <begin position="337"/>
        <end position="358"/>
    </location>
</feature>
<dbReference type="InterPro" id="IPR011990">
    <property type="entry name" value="TPR-like_helical_dom_sf"/>
</dbReference>
<sequence>EQANRVLDLFAQLEQGGLKPNTYVYQIAVDRLLKFFSNYTGVRAVIDHMMQRGLLVSPQIYTSLVTHYFQQDPPAVKEVDSLVTRILGPPAAPTDRFLFDRIVEGYAGIGAIQPMMTVLKKMNSHGKRPSYRALVEVVKALYKAGDWERARGIVRDVKENTGVAKDGPTTAQRVDRDQFFYAVNALTPELLEELAGDYFKAPMHAQTTQGDAGYEQAQAQYEQALYEQESHDQYQPQQGQYDQGGYDQQQYDQGAYEHQQYGQSAYEQTPYEQTPYDQSPYDQTPYNLTPPYPPQPHDSAPYSHEPTPYPPPPNSQSAYRQTHTQTQALDNEFVNAEHEGYLSDAPEVPRRRWTVKHS</sequence>
<evidence type="ECO:0000313" key="2">
    <source>
        <dbReference type="EMBL" id="KAF9728381.1"/>
    </source>
</evidence>
<dbReference type="EMBL" id="WJXW01000021">
    <property type="protein sequence ID" value="KAF9728381.1"/>
    <property type="molecule type" value="Genomic_DNA"/>
</dbReference>
<organism evidence="2 3">
    <name type="scientific">Paraphaeosphaeria minitans</name>
    <dbReference type="NCBI Taxonomy" id="565426"/>
    <lineage>
        <taxon>Eukaryota</taxon>
        <taxon>Fungi</taxon>
        <taxon>Dikarya</taxon>
        <taxon>Ascomycota</taxon>
        <taxon>Pezizomycotina</taxon>
        <taxon>Dothideomycetes</taxon>
        <taxon>Pleosporomycetidae</taxon>
        <taxon>Pleosporales</taxon>
        <taxon>Massarineae</taxon>
        <taxon>Didymosphaeriaceae</taxon>
        <taxon>Paraphaeosphaeria</taxon>
    </lineage>
</organism>
<dbReference type="GO" id="GO:0007005">
    <property type="term" value="P:mitochondrion organization"/>
    <property type="evidence" value="ECO:0007669"/>
    <property type="project" value="TreeGrafter"/>
</dbReference>
<proteinExistence type="predicted"/>
<accession>A0A9P6KJC0</accession>
<dbReference type="InterPro" id="IPR051114">
    <property type="entry name" value="Mito_RNA_Proc_CCM1"/>
</dbReference>
<dbReference type="GO" id="GO:0005739">
    <property type="term" value="C:mitochondrion"/>
    <property type="evidence" value="ECO:0007669"/>
    <property type="project" value="TreeGrafter"/>
</dbReference>